<evidence type="ECO:0000313" key="1">
    <source>
        <dbReference type="EMBL" id="KKK94390.1"/>
    </source>
</evidence>
<feature type="non-terminal residue" evidence="1">
    <location>
        <position position="1"/>
    </location>
</feature>
<reference evidence="1" key="1">
    <citation type="journal article" date="2015" name="Nature">
        <title>Complex archaea that bridge the gap between prokaryotes and eukaryotes.</title>
        <authorList>
            <person name="Spang A."/>
            <person name="Saw J.H."/>
            <person name="Jorgensen S.L."/>
            <person name="Zaremba-Niedzwiedzka K."/>
            <person name="Martijn J."/>
            <person name="Lind A.E."/>
            <person name="van Eijk R."/>
            <person name="Schleper C."/>
            <person name="Guy L."/>
            <person name="Ettema T.J."/>
        </authorList>
    </citation>
    <scope>NUCLEOTIDE SEQUENCE</scope>
</reference>
<dbReference type="AlphaFoldDB" id="A0A0F9A8B9"/>
<comment type="caution">
    <text evidence="1">The sequence shown here is derived from an EMBL/GenBank/DDBJ whole genome shotgun (WGS) entry which is preliminary data.</text>
</comment>
<proteinExistence type="predicted"/>
<accession>A0A0F9A8B9</accession>
<protein>
    <submittedName>
        <fullName evidence="1">Uncharacterized protein</fullName>
    </submittedName>
</protein>
<dbReference type="EMBL" id="LAZR01047366">
    <property type="protein sequence ID" value="KKK94390.1"/>
    <property type="molecule type" value="Genomic_DNA"/>
</dbReference>
<organism evidence="1">
    <name type="scientific">marine sediment metagenome</name>
    <dbReference type="NCBI Taxonomy" id="412755"/>
    <lineage>
        <taxon>unclassified sequences</taxon>
        <taxon>metagenomes</taxon>
        <taxon>ecological metagenomes</taxon>
    </lineage>
</organism>
<name>A0A0F9A8B9_9ZZZZ</name>
<sequence>ILDYKDEKRASFVFKADRNYSLKMMKRAYAENEPVFIKAQDDK</sequence>
<gene>
    <name evidence="1" type="ORF">LCGC14_2683290</name>
</gene>